<dbReference type="Pfam" id="PF04754">
    <property type="entry name" value="Transposase_31"/>
    <property type="match status" value="1"/>
</dbReference>
<sequence>MGKANTSVNQWLRDNHRFASLYNGYVFGGRQIIRPEELEDLDRETDILVTDKAGKTKAVGRRRDIVKRWKNTVNLAILACESQDKIHYAMPVRCMLYDGLTYADQIRELWRTHRGTGEIQGKGELSTEEFLSRFRREDFIYPILTLVFYYDEKKWDGATDLYGMFPPGTEEKDGETKEVLRKYVPNYRMNLIDAGHMEDAELQRLSEDLQQVLGMLKYRGRRKELQGYIQKNEKYFSSVDAE</sequence>
<evidence type="ECO:0000313" key="2">
    <source>
        <dbReference type="EMBL" id="MBM6827987.1"/>
    </source>
</evidence>
<dbReference type="InterPro" id="IPR006842">
    <property type="entry name" value="Transposase_31"/>
</dbReference>
<dbReference type="Proteomes" id="UP000713880">
    <property type="component" value="Unassembled WGS sequence"/>
</dbReference>
<feature type="domain" description="Transposase (putative) YhgA-like" evidence="1">
    <location>
        <begin position="140"/>
        <end position="237"/>
    </location>
</feature>
<proteinExistence type="predicted"/>
<reference evidence="2" key="2">
    <citation type="journal article" date="2021" name="Sci. Rep.">
        <title>The distribution of antibiotic resistance genes in chicken gut microbiota commensals.</title>
        <authorList>
            <person name="Juricova H."/>
            <person name="Matiasovicova J."/>
            <person name="Kubasova T."/>
            <person name="Cejkova D."/>
            <person name="Rychlik I."/>
        </authorList>
    </citation>
    <scope>NUCLEOTIDE SEQUENCE</scope>
    <source>
        <strain evidence="2">An420c</strain>
    </source>
</reference>
<comment type="caution">
    <text evidence="2">The sequence shown here is derived from an EMBL/GenBank/DDBJ whole genome shotgun (WGS) entry which is preliminary data.</text>
</comment>
<gene>
    <name evidence="2" type="ORF">H6A13_13020</name>
</gene>
<dbReference type="EMBL" id="JACJLV010000111">
    <property type="protein sequence ID" value="MBM6827987.1"/>
    <property type="molecule type" value="Genomic_DNA"/>
</dbReference>
<evidence type="ECO:0000259" key="1">
    <source>
        <dbReference type="Pfam" id="PF04754"/>
    </source>
</evidence>
<accession>A0A938X4B7</accession>
<organism evidence="2 3">
    <name type="scientific">Mordavella massiliensis</name>
    <dbReference type="NCBI Taxonomy" id="1871024"/>
    <lineage>
        <taxon>Bacteria</taxon>
        <taxon>Bacillati</taxon>
        <taxon>Bacillota</taxon>
        <taxon>Clostridia</taxon>
        <taxon>Eubacteriales</taxon>
        <taxon>Clostridiaceae</taxon>
        <taxon>Mordavella</taxon>
    </lineage>
</organism>
<reference evidence="2" key="1">
    <citation type="submission" date="2020-08" db="EMBL/GenBank/DDBJ databases">
        <authorList>
            <person name="Cejkova D."/>
            <person name="Kubasova T."/>
            <person name="Jahodarova E."/>
            <person name="Rychlik I."/>
        </authorList>
    </citation>
    <scope>NUCLEOTIDE SEQUENCE</scope>
    <source>
        <strain evidence="2">An420c</strain>
    </source>
</reference>
<protein>
    <submittedName>
        <fullName evidence="2">Rpn family recombination-promoting nuclease/putative transposase</fullName>
    </submittedName>
</protein>
<dbReference type="RefSeq" id="WP_204909948.1">
    <property type="nucleotide sequence ID" value="NZ_JACJLV010000111.1"/>
</dbReference>
<evidence type="ECO:0000313" key="3">
    <source>
        <dbReference type="Proteomes" id="UP000713880"/>
    </source>
</evidence>
<name>A0A938X4B7_9CLOT</name>
<dbReference type="AlphaFoldDB" id="A0A938X4B7"/>
<feature type="non-terminal residue" evidence="2">
    <location>
        <position position="242"/>
    </location>
</feature>
<keyword evidence="3" id="KW-1185">Reference proteome</keyword>